<evidence type="ECO:0008006" key="3">
    <source>
        <dbReference type="Google" id="ProtNLM"/>
    </source>
</evidence>
<dbReference type="KEGG" id="nja:NSJP_0806"/>
<dbReference type="PANTHER" id="PTHR43546">
    <property type="entry name" value="UPF0173 METAL-DEPENDENT HYDROLASE MJ1163-RELATED"/>
    <property type="match status" value="1"/>
</dbReference>
<dbReference type="AlphaFoldDB" id="A0A1W1I1U3"/>
<dbReference type="SUPFAM" id="SSF56281">
    <property type="entry name" value="Metallo-hydrolase/oxidoreductase"/>
    <property type="match status" value="1"/>
</dbReference>
<sequence>MASMKIWDHYPRQQYLRLVPWVWVQLESGEAPGPFPFVGGAAPDVIASLHEAHGLLASSIDTAISDVFSKRAPLDDPARRRRLEDAYAELVAARPYLQRHIACGRKPDGSFHWDFPNDPARSSTVTNGGLRIFHSVKRQAIPIGFDQRPLGPVIGKVLGMLDGTRQVEEVKTVVTTSPREAQVVLIRLMEALHQYECLASSPQSVVRQRWFDAVQDQDTVHLGHAALLYRQQEQVLLFDPWLLPWYAESSVPSPWGALLPKPAAVFLTHDHDDHVDPRTLLHVPKETPIIVPSRRNRKRFFYDYQSLLRELGFAHVVELAHGEAWSFEGGAVVSVPFYGEDPCDLGMPRNCYLISDRGYNVLVHADSGPTNDGRSALNENVLARLVDQYGPIPLVFASQQQLLELRSHAAHAALSHPGQWLEVGENGYLTNAYLAAICEAARAKTFISYATGGADWYPDHLSFMFSRRNPARTALLTAHWEPPQNLKEFLSPLGCGYHYAQAFDRYRLTQDGTIDVQSTGSSLEPMALYTAVFGEPSFAKTGRRT</sequence>
<evidence type="ECO:0000313" key="2">
    <source>
        <dbReference type="Proteomes" id="UP000192042"/>
    </source>
</evidence>
<dbReference type="STRING" id="1325564.NSJP_0806"/>
<dbReference type="Proteomes" id="UP000192042">
    <property type="component" value="Chromosome I"/>
</dbReference>
<dbReference type="OrthoDB" id="9805728at2"/>
<reference evidence="1 2" key="1">
    <citation type="submission" date="2017-03" db="EMBL/GenBank/DDBJ databases">
        <authorList>
            <person name="Afonso C.L."/>
            <person name="Miller P.J."/>
            <person name="Scott M.A."/>
            <person name="Spackman E."/>
            <person name="Goraichik I."/>
            <person name="Dimitrov K.M."/>
            <person name="Suarez D.L."/>
            <person name="Swayne D.E."/>
        </authorList>
    </citation>
    <scope>NUCLEOTIDE SEQUENCE [LARGE SCALE GENOMIC DNA]</scope>
    <source>
        <strain evidence="1">Genome sequencing of Nitrospira japonica strain NJ11</strain>
    </source>
</reference>
<keyword evidence="2" id="KW-1185">Reference proteome</keyword>
<dbReference type="Gene3D" id="3.60.15.10">
    <property type="entry name" value="Ribonuclease Z/Hydroxyacylglutathione hydrolase-like"/>
    <property type="match status" value="1"/>
</dbReference>
<name>A0A1W1I1U3_9BACT</name>
<evidence type="ECO:0000313" key="1">
    <source>
        <dbReference type="EMBL" id="SLM46978.1"/>
    </source>
</evidence>
<gene>
    <name evidence="1" type="ORF">NSJP_0806</name>
</gene>
<organism evidence="1 2">
    <name type="scientific">Nitrospira japonica</name>
    <dbReference type="NCBI Taxonomy" id="1325564"/>
    <lineage>
        <taxon>Bacteria</taxon>
        <taxon>Pseudomonadati</taxon>
        <taxon>Nitrospirota</taxon>
        <taxon>Nitrospiria</taxon>
        <taxon>Nitrospirales</taxon>
        <taxon>Nitrospiraceae</taxon>
        <taxon>Nitrospira</taxon>
    </lineage>
</organism>
<accession>A0A1W1I1U3</accession>
<proteinExistence type="predicted"/>
<protein>
    <recommendedName>
        <fullName evidence="3">Metallo-beta-lactamase domain-containing protein</fullName>
    </recommendedName>
</protein>
<dbReference type="PANTHER" id="PTHR43546:SF3">
    <property type="entry name" value="UPF0173 METAL-DEPENDENT HYDROLASE MJ1163"/>
    <property type="match status" value="1"/>
</dbReference>
<dbReference type="EMBL" id="LT828648">
    <property type="protein sequence ID" value="SLM46978.1"/>
    <property type="molecule type" value="Genomic_DNA"/>
</dbReference>
<dbReference type="InterPro" id="IPR036866">
    <property type="entry name" value="RibonucZ/Hydroxyglut_hydro"/>
</dbReference>
<dbReference type="InterPro" id="IPR050114">
    <property type="entry name" value="UPF0173_UPF0282_UlaG_hydrolase"/>
</dbReference>